<keyword evidence="3" id="KW-1185">Reference proteome</keyword>
<protein>
    <submittedName>
        <fullName evidence="2">Uncharacterized protein</fullName>
    </submittedName>
</protein>
<evidence type="ECO:0000313" key="2">
    <source>
        <dbReference type="EMBL" id="GIY59089.1"/>
    </source>
</evidence>
<proteinExistence type="predicted"/>
<feature type="region of interest" description="Disordered" evidence="1">
    <location>
        <begin position="69"/>
        <end position="89"/>
    </location>
</feature>
<evidence type="ECO:0000313" key="3">
    <source>
        <dbReference type="Proteomes" id="UP001054837"/>
    </source>
</evidence>
<accession>A0AAV4UNG1</accession>
<dbReference type="Proteomes" id="UP001054837">
    <property type="component" value="Unassembled WGS sequence"/>
</dbReference>
<evidence type="ECO:0000256" key="1">
    <source>
        <dbReference type="SAM" id="MobiDB-lite"/>
    </source>
</evidence>
<gene>
    <name evidence="2" type="ORF">CDAR_613391</name>
</gene>
<organism evidence="2 3">
    <name type="scientific">Caerostris darwini</name>
    <dbReference type="NCBI Taxonomy" id="1538125"/>
    <lineage>
        <taxon>Eukaryota</taxon>
        <taxon>Metazoa</taxon>
        <taxon>Ecdysozoa</taxon>
        <taxon>Arthropoda</taxon>
        <taxon>Chelicerata</taxon>
        <taxon>Arachnida</taxon>
        <taxon>Araneae</taxon>
        <taxon>Araneomorphae</taxon>
        <taxon>Entelegynae</taxon>
        <taxon>Araneoidea</taxon>
        <taxon>Araneidae</taxon>
        <taxon>Caerostris</taxon>
    </lineage>
</organism>
<feature type="compositionally biased region" description="Polar residues" evidence="1">
    <location>
        <begin position="1"/>
        <end position="12"/>
    </location>
</feature>
<comment type="caution">
    <text evidence="2">The sequence shown here is derived from an EMBL/GenBank/DDBJ whole genome shotgun (WGS) entry which is preliminary data.</text>
</comment>
<dbReference type="EMBL" id="BPLQ01011605">
    <property type="protein sequence ID" value="GIY59089.1"/>
    <property type="molecule type" value="Genomic_DNA"/>
</dbReference>
<name>A0AAV4UNG1_9ARAC</name>
<dbReference type="AlphaFoldDB" id="A0AAV4UNG1"/>
<reference evidence="2 3" key="1">
    <citation type="submission" date="2021-06" db="EMBL/GenBank/DDBJ databases">
        <title>Caerostris darwini draft genome.</title>
        <authorList>
            <person name="Kono N."/>
            <person name="Arakawa K."/>
        </authorList>
    </citation>
    <scope>NUCLEOTIDE SEQUENCE [LARGE SCALE GENOMIC DNA]</scope>
</reference>
<sequence length="121" mass="13369">MPTENLQMSPSVSLEEARGRVGMSRTSLTSSGSVYYAFREDLCNPPCSVRRPNCCANFPLMKMPTENLQMSPSVSLEEGRGREGMSRTSLTSSGSVYYAFREDLCNPPCSVRRPNCCAKLL</sequence>
<feature type="region of interest" description="Disordered" evidence="1">
    <location>
        <begin position="1"/>
        <end position="26"/>
    </location>
</feature>